<dbReference type="EnsemblPlants" id="ORUFI05G14420.1">
    <property type="protein sequence ID" value="ORUFI05G14420.1"/>
    <property type="gene ID" value="ORUFI05G14420"/>
</dbReference>
<evidence type="ECO:0000313" key="3">
    <source>
        <dbReference type="Proteomes" id="UP000008022"/>
    </source>
</evidence>
<evidence type="ECO:0000256" key="1">
    <source>
        <dbReference type="SAM" id="MobiDB-lite"/>
    </source>
</evidence>
<dbReference type="Proteomes" id="UP000008022">
    <property type="component" value="Unassembled WGS sequence"/>
</dbReference>
<accession>A0A0E0PLC5</accession>
<reference evidence="3" key="1">
    <citation type="submission" date="2013-06" db="EMBL/GenBank/DDBJ databases">
        <authorList>
            <person name="Zhao Q."/>
        </authorList>
    </citation>
    <scope>NUCLEOTIDE SEQUENCE</scope>
    <source>
        <strain evidence="3">cv. W1943</strain>
    </source>
</reference>
<sequence>MGRHLVELCRDKYQPAACYRSRSWPVPRQRRPALGGGPPAAAAAATSDDGGEQGHSGKKVRLPDPYVAAILSLKREPPPSAQYLEVLSPEKELEYTGHCKELEDELEAFEKDGYFVVDESYLEETAACLAMANEQLAKLDFSGIVFGDWDYDDLD</sequence>
<organism evidence="2 3">
    <name type="scientific">Oryza rufipogon</name>
    <name type="common">Brownbeard rice</name>
    <name type="synonym">Asian wild rice</name>
    <dbReference type="NCBI Taxonomy" id="4529"/>
    <lineage>
        <taxon>Eukaryota</taxon>
        <taxon>Viridiplantae</taxon>
        <taxon>Streptophyta</taxon>
        <taxon>Embryophyta</taxon>
        <taxon>Tracheophyta</taxon>
        <taxon>Spermatophyta</taxon>
        <taxon>Magnoliopsida</taxon>
        <taxon>Liliopsida</taxon>
        <taxon>Poales</taxon>
        <taxon>Poaceae</taxon>
        <taxon>BOP clade</taxon>
        <taxon>Oryzoideae</taxon>
        <taxon>Oryzeae</taxon>
        <taxon>Oryzinae</taxon>
        <taxon>Oryza</taxon>
    </lineage>
</organism>
<dbReference type="OMA" id="TGHCKEL"/>
<name>A0A0E0PLC5_ORYRU</name>
<dbReference type="PANTHER" id="PTHR35166">
    <property type="entry name" value="OS05G0193700 PROTEIN-RELATED"/>
    <property type="match status" value="1"/>
</dbReference>
<keyword evidence="3" id="KW-1185">Reference proteome</keyword>
<reference evidence="2" key="2">
    <citation type="submission" date="2015-06" db="UniProtKB">
        <authorList>
            <consortium name="EnsemblPlants"/>
        </authorList>
    </citation>
    <scope>IDENTIFICATION</scope>
</reference>
<dbReference type="HOGENOM" id="CLU_118302_0_0_1"/>
<proteinExistence type="predicted"/>
<dbReference type="Gramene" id="ORUFI05G14420.1">
    <property type="protein sequence ID" value="ORUFI05G14420.1"/>
    <property type="gene ID" value="ORUFI05G14420"/>
</dbReference>
<dbReference type="AlphaFoldDB" id="A0A0E0PLC5"/>
<evidence type="ECO:0000313" key="2">
    <source>
        <dbReference type="EnsemblPlants" id="ORUFI05G14420.1"/>
    </source>
</evidence>
<dbReference type="PANTHER" id="PTHR35166:SF11">
    <property type="entry name" value="OS05G0151550 PROTEIN"/>
    <property type="match status" value="1"/>
</dbReference>
<feature type="region of interest" description="Disordered" evidence="1">
    <location>
        <begin position="28"/>
        <end position="61"/>
    </location>
</feature>
<protein>
    <submittedName>
        <fullName evidence="2">Uncharacterized protein</fullName>
    </submittedName>
</protein>